<protein>
    <submittedName>
        <fullName evidence="2">Uncharacterized protein</fullName>
    </submittedName>
</protein>
<proteinExistence type="predicted"/>
<dbReference type="EMBL" id="JAWHQM010000002">
    <property type="protein sequence ID" value="KAK5624812.1"/>
    <property type="molecule type" value="Genomic_DNA"/>
</dbReference>
<dbReference type="AlphaFoldDB" id="A0AAN7YZR4"/>
<comment type="caution">
    <text evidence="2">The sequence shown here is derived from an EMBL/GenBank/DDBJ whole genome shotgun (WGS) entry which is preliminary data.</text>
</comment>
<dbReference type="Proteomes" id="UP001305414">
    <property type="component" value="Unassembled WGS sequence"/>
</dbReference>
<reference evidence="2 3" key="1">
    <citation type="submission" date="2023-10" db="EMBL/GenBank/DDBJ databases">
        <title>Draft genome sequence of Xylaria bambusicola isolate GMP-LS, the root and basal stem rot pathogen of sugarcane in Indonesia.</title>
        <authorList>
            <person name="Selvaraj P."/>
            <person name="Muralishankar V."/>
            <person name="Muruganantham S."/>
            <person name="Sp S."/>
            <person name="Haryani S."/>
            <person name="Lau K.J.X."/>
            <person name="Naqvi N.I."/>
        </authorList>
    </citation>
    <scope>NUCLEOTIDE SEQUENCE [LARGE SCALE GENOMIC DNA]</scope>
    <source>
        <strain evidence="2">GMP-LS</strain>
    </source>
</reference>
<evidence type="ECO:0000313" key="3">
    <source>
        <dbReference type="Proteomes" id="UP001305414"/>
    </source>
</evidence>
<evidence type="ECO:0000313" key="2">
    <source>
        <dbReference type="EMBL" id="KAK5624812.1"/>
    </source>
</evidence>
<feature type="region of interest" description="Disordered" evidence="1">
    <location>
        <begin position="31"/>
        <end position="60"/>
    </location>
</feature>
<sequence length="110" mass="12228">MPKANLAKLYTFPSAKKSVILTFFLRRGTSTQLKSQNQSRDHDVTSPNPSHAAHLNKAKTKTKTVAQFNEELKQKMSDIAGDGGAAGIEYKDGKPVAMKRSVKNNMFRYI</sequence>
<name>A0AAN7YZR4_9PEZI</name>
<gene>
    <name evidence="2" type="ORF">RRF57_000528</name>
</gene>
<organism evidence="2 3">
    <name type="scientific">Xylaria bambusicola</name>
    <dbReference type="NCBI Taxonomy" id="326684"/>
    <lineage>
        <taxon>Eukaryota</taxon>
        <taxon>Fungi</taxon>
        <taxon>Dikarya</taxon>
        <taxon>Ascomycota</taxon>
        <taxon>Pezizomycotina</taxon>
        <taxon>Sordariomycetes</taxon>
        <taxon>Xylariomycetidae</taxon>
        <taxon>Xylariales</taxon>
        <taxon>Xylariaceae</taxon>
        <taxon>Xylaria</taxon>
    </lineage>
</organism>
<evidence type="ECO:0000256" key="1">
    <source>
        <dbReference type="SAM" id="MobiDB-lite"/>
    </source>
</evidence>
<keyword evidence="3" id="KW-1185">Reference proteome</keyword>
<accession>A0AAN7YZR4</accession>